<dbReference type="STRING" id="246404.A0A507FLA6"/>
<keyword evidence="9" id="KW-1185">Reference proteome</keyword>
<dbReference type="SUPFAM" id="SSF57850">
    <property type="entry name" value="RING/U-box"/>
    <property type="match status" value="1"/>
</dbReference>
<dbReference type="GO" id="GO:0016567">
    <property type="term" value="P:protein ubiquitination"/>
    <property type="evidence" value="ECO:0007669"/>
    <property type="project" value="UniProtKB-UniPathway"/>
</dbReference>
<accession>A0A507FLA6</accession>
<evidence type="ECO:0000313" key="8">
    <source>
        <dbReference type="EMBL" id="TPX77022.1"/>
    </source>
</evidence>
<dbReference type="GO" id="GO:0005783">
    <property type="term" value="C:endoplasmic reticulum"/>
    <property type="evidence" value="ECO:0007669"/>
    <property type="project" value="InterPro"/>
</dbReference>
<keyword evidence="5" id="KW-0833">Ubl conjugation pathway</keyword>
<evidence type="ECO:0000256" key="6">
    <source>
        <dbReference type="SAM" id="MobiDB-lite"/>
    </source>
</evidence>
<evidence type="ECO:0000256" key="2">
    <source>
        <dbReference type="ARBA" id="ARBA00004906"/>
    </source>
</evidence>
<feature type="compositionally biased region" description="Basic and acidic residues" evidence="6">
    <location>
        <begin position="24"/>
        <end position="34"/>
    </location>
</feature>
<proteinExistence type="predicted"/>
<evidence type="ECO:0000313" key="9">
    <source>
        <dbReference type="Proteomes" id="UP000320333"/>
    </source>
</evidence>
<protein>
    <recommendedName>
        <fullName evidence="3">RING-type E3 ubiquitin transferase</fullName>
        <ecNumber evidence="3">2.3.2.27</ecNumber>
    </recommendedName>
</protein>
<evidence type="ECO:0000256" key="7">
    <source>
        <dbReference type="SAM" id="Phobius"/>
    </source>
</evidence>
<keyword evidence="4" id="KW-0808">Transferase</keyword>
<dbReference type="EC" id="2.3.2.27" evidence="3"/>
<feature type="compositionally biased region" description="Basic and acidic residues" evidence="6">
    <location>
        <begin position="92"/>
        <end position="106"/>
    </location>
</feature>
<gene>
    <name evidence="8" type="ORF">CcCBS67573_g01689</name>
</gene>
<evidence type="ECO:0000256" key="4">
    <source>
        <dbReference type="ARBA" id="ARBA00022679"/>
    </source>
</evidence>
<feature type="compositionally biased region" description="Pro residues" evidence="6">
    <location>
        <begin position="1"/>
        <end position="20"/>
    </location>
</feature>
<dbReference type="PANTHER" id="PTHR12313">
    <property type="entry name" value="E3 UBIQUITIN-PROTEIN LIGASE RNF5-RELATED"/>
    <property type="match status" value="1"/>
</dbReference>
<dbReference type="GO" id="GO:0061630">
    <property type="term" value="F:ubiquitin protein ligase activity"/>
    <property type="evidence" value="ECO:0007669"/>
    <property type="project" value="UniProtKB-EC"/>
</dbReference>
<comment type="catalytic activity">
    <reaction evidence="1">
        <text>S-ubiquitinyl-[E2 ubiquitin-conjugating enzyme]-L-cysteine + [acceptor protein]-L-lysine = [E2 ubiquitin-conjugating enzyme]-L-cysteine + N(6)-ubiquitinyl-[acceptor protein]-L-lysine.</text>
        <dbReference type="EC" id="2.3.2.27"/>
    </reaction>
</comment>
<comment type="pathway">
    <text evidence="2">Protein modification; protein ubiquitination.</text>
</comment>
<comment type="caution">
    <text evidence="8">The sequence shown here is derived from an EMBL/GenBank/DDBJ whole genome shotgun (WGS) entry which is preliminary data.</text>
</comment>
<evidence type="ECO:0000256" key="3">
    <source>
        <dbReference type="ARBA" id="ARBA00012483"/>
    </source>
</evidence>
<evidence type="ECO:0000256" key="1">
    <source>
        <dbReference type="ARBA" id="ARBA00000900"/>
    </source>
</evidence>
<dbReference type="OrthoDB" id="6270329at2759"/>
<dbReference type="UniPathway" id="UPA00143"/>
<feature type="region of interest" description="Disordered" evidence="6">
    <location>
        <begin position="1"/>
        <end position="115"/>
    </location>
</feature>
<dbReference type="EMBL" id="QEAP01000030">
    <property type="protein sequence ID" value="TPX77022.1"/>
    <property type="molecule type" value="Genomic_DNA"/>
</dbReference>
<keyword evidence="7" id="KW-1133">Transmembrane helix</keyword>
<sequence length="283" mass="29918">MTDPEPPSSQPAPAANPNPSSPNTDHHLSEQHEDPELDLPPARTSVPYSTAQIYDRRVNLRHRNLPNVGASNSASSSDTGPAPKPDTNSNAKGKEPATETGTKSDTKQGAGGEEEEGGLFECNICLDMASNPVVTMHSNACPVCKAGIDKDKLIPIYAKGRTQDPRNIIPEEPERPAGQRSEPAPQPGAFNFNPFFSGLPGAQFNVGGTNIHFSAGFGPLGLLFPLLGYGIQHLAGNGARGAGIGAMGTPNDERMARVVAQQAFISRLFMLISALVFVAILLY</sequence>
<keyword evidence="7" id="KW-0812">Transmembrane</keyword>
<dbReference type="GO" id="GO:0006511">
    <property type="term" value="P:ubiquitin-dependent protein catabolic process"/>
    <property type="evidence" value="ECO:0007669"/>
    <property type="project" value="InterPro"/>
</dbReference>
<feature type="region of interest" description="Disordered" evidence="6">
    <location>
        <begin position="162"/>
        <end position="184"/>
    </location>
</feature>
<feature type="compositionally biased region" description="Polar residues" evidence="6">
    <location>
        <begin position="69"/>
        <end position="79"/>
    </location>
</feature>
<dbReference type="AlphaFoldDB" id="A0A507FLA6"/>
<dbReference type="Proteomes" id="UP000320333">
    <property type="component" value="Unassembled WGS sequence"/>
</dbReference>
<name>A0A507FLA6_9FUNG</name>
<dbReference type="InterPro" id="IPR045103">
    <property type="entry name" value="RNF5/RNF185-like"/>
</dbReference>
<keyword evidence="7" id="KW-0472">Membrane</keyword>
<evidence type="ECO:0000256" key="5">
    <source>
        <dbReference type="ARBA" id="ARBA00022786"/>
    </source>
</evidence>
<feature type="transmembrane region" description="Helical" evidence="7">
    <location>
        <begin position="264"/>
        <end position="282"/>
    </location>
</feature>
<organism evidence="8 9">
    <name type="scientific">Chytriomyces confervae</name>
    <dbReference type="NCBI Taxonomy" id="246404"/>
    <lineage>
        <taxon>Eukaryota</taxon>
        <taxon>Fungi</taxon>
        <taxon>Fungi incertae sedis</taxon>
        <taxon>Chytridiomycota</taxon>
        <taxon>Chytridiomycota incertae sedis</taxon>
        <taxon>Chytridiomycetes</taxon>
        <taxon>Chytridiales</taxon>
        <taxon>Chytriomycetaceae</taxon>
        <taxon>Chytriomyces</taxon>
    </lineage>
</organism>
<reference evidence="8 9" key="1">
    <citation type="journal article" date="2019" name="Sci. Rep.">
        <title>Comparative genomics of chytrid fungi reveal insights into the obligate biotrophic and pathogenic lifestyle of Synchytrium endobioticum.</title>
        <authorList>
            <person name="van de Vossenberg B.T.L.H."/>
            <person name="Warris S."/>
            <person name="Nguyen H.D.T."/>
            <person name="van Gent-Pelzer M.P.E."/>
            <person name="Joly D.L."/>
            <person name="van de Geest H.C."/>
            <person name="Bonants P.J.M."/>
            <person name="Smith D.S."/>
            <person name="Levesque C.A."/>
            <person name="van der Lee T.A.J."/>
        </authorList>
    </citation>
    <scope>NUCLEOTIDE SEQUENCE [LARGE SCALE GENOMIC DNA]</scope>
    <source>
        <strain evidence="8 9">CBS 675.73</strain>
    </source>
</reference>